<keyword evidence="1" id="KW-0808">Transferase</keyword>
<dbReference type="GO" id="GO:0004519">
    <property type="term" value="F:endonuclease activity"/>
    <property type="evidence" value="ECO:0007669"/>
    <property type="project" value="UniProtKB-KW"/>
</dbReference>
<name>A0A224XXP2_9HEMI</name>
<proteinExistence type="predicted"/>
<keyword evidence="1" id="KW-0378">Hydrolase</keyword>
<keyword evidence="1" id="KW-0548">Nucleotidyltransferase</keyword>
<reference evidence="1" key="1">
    <citation type="journal article" date="2018" name="PLoS Negl. Trop. Dis.">
        <title>An insight into the salivary gland and fat body transcriptome of Panstrongylus lignarius (Hemiptera: Heteroptera), the main vector of Chagas disease in Peru.</title>
        <authorList>
            <person name="Nevoa J.C."/>
            <person name="Mendes M.T."/>
            <person name="da Silva M.V."/>
            <person name="Soares S.C."/>
            <person name="Oliveira C.J.F."/>
            <person name="Ribeiro J.M.C."/>
        </authorList>
    </citation>
    <scope>NUCLEOTIDE SEQUENCE</scope>
</reference>
<evidence type="ECO:0000313" key="1">
    <source>
        <dbReference type="EMBL" id="JAW16084.1"/>
    </source>
</evidence>
<keyword evidence="1" id="KW-0695">RNA-directed DNA polymerase</keyword>
<keyword evidence="1" id="KW-0255">Endonuclease</keyword>
<dbReference type="GO" id="GO:0003964">
    <property type="term" value="F:RNA-directed DNA polymerase activity"/>
    <property type="evidence" value="ECO:0007669"/>
    <property type="project" value="UniProtKB-KW"/>
</dbReference>
<dbReference type="AlphaFoldDB" id="A0A224XXP2"/>
<accession>A0A224XXP2</accession>
<protein>
    <submittedName>
        <fullName evidence="1">Putative endonuclease-reverse transcriptase</fullName>
    </submittedName>
</protein>
<sequence>MAEMNIIRKLIRLIKLTMAEITCTVRIQSDTSPEFKTNRGLRPGDALACLLFNLALERLLGILEYRHLALI</sequence>
<keyword evidence="1" id="KW-0540">Nuclease</keyword>
<organism evidence="1">
    <name type="scientific">Panstrongylus lignarius</name>
    <dbReference type="NCBI Taxonomy" id="156445"/>
    <lineage>
        <taxon>Eukaryota</taxon>
        <taxon>Metazoa</taxon>
        <taxon>Ecdysozoa</taxon>
        <taxon>Arthropoda</taxon>
        <taxon>Hexapoda</taxon>
        <taxon>Insecta</taxon>
        <taxon>Pterygota</taxon>
        <taxon>Neoptera</taxon>
        <taxon>Paraneoptera</taxon>
        <taxon>Hemiptera</taxon>
        <taxon>Heteroptera</taxon>
        <taxon>Panheteroptera</taxon>
        <taxon>Cimicomorpha</taxon>
        <taxon>Reduviidae</taxon>
        <taxon>Triatominae</taxon>
        <taxon>Panstrongylus</taxon>
    </lineage>
</organism>
<dbReference type="EMBL" id="GFTR01000342">
    <property type="protein sequence ID" value="JAW16084.1"/>
    <property type="molecule type" value="Transcribed_RNA"/>
</dbReference>